<keyword evidence="2" id="KW-1185">Reference proteome</keyword>
<evidence type="ECO:0000313" key="2">
    <source>
        <dbReference type="Proteomes" id="UP000001310"/>
    </source>
</evidence>
<dbReference type="Proteomes" id="UP000001310">
    <property type="component" value="Segment"/>
</dbReference>
<dbReference type="GeneID" id="5797824"/>
<dbReference type="EMBL" id="AM087120">
    <property type="protein sequence ID" value="CAJ31497.1"/>
    <property type="molecule type" value="Genomic_DNA"/>
</dbReference>
<proteinExistence type="predicted"/>
<name>A7WK96_9VIRU</name>
<dbReference type="RefSeq" id="YP_001604348.1">
    <property type="nucleotide sequence ID" value="NC_010155.1"/>
</dbReference>
<protein>
    <submittedName>
        <fullName evidence="1">Uncharacterized protein</fullName>
    </submittedName>
</protein>
<sequence length="80" mass="8919">MKIKVRIEGEIDVSSIQDIFEALGTTKINLTKSERLKEIDELKEIEDKIIQEATSALGMNIAVKELIVTKSGKYILQAEG</sequence>
<evidence type="ECO:0000313" key="1">
    <source>
        <dbReference type="EMBL" id="CAJ31497.1"/>
    </source>
</evidence>
<dbReference type="OrthoDB" id="25175at10239"/>
<accession>A7WK96</accession>
<dbReference type="KEGG" id="vg:5797824"/>
<reference evidence="2" key="1">
    <citation type="journal article" date="2008" name="J. Virol.">
        <title>Structure of the acidianus filamentous virus 3 and comparative genomics of related archaeal lipothrixviruses.</title>
        <authorList>
            <person name="Vestergaard G."/>
            <person name="Aramayo R."/>
            <person name="Basta T."/>
            <person name="Haring M."/>
            <person name="Peng X."/>
            <person name="Brugger K."/>
            <person name="Chen L."/>
            <person name="Rachel R."/>
            <person name="Boisset N."/>
            <person name="Garrett R.A."/>
            <person name="Prangishvili D."/>
        </authorList>
    </citation>
    <scope>NUCLEOTIDE SEQUENCE [LARGE SCALE GENOMIC DNA]</scope>
</reference>
<organism evidence="1 2">
    <name type="scientific">Betalipothrixvirus acidiani</name>
    <dbReference type="NCBI Taxonomy" id="346881"/>
    <lineage>
        <taxon>Viruses</taxon>
        <taxon>Adnaviria</taxon>
        <taxon>Zilligvirae</taxon>
        <taxon>Taleaviricota</taxon>
        <taxon>Tokiviricetes</taxon>
        <taxon>Ligamenvirales</taxon>
        <taxon>Lipothrixviridae</taxon>
        <taxon>Betalipothrixvirus</taxon>
    </lineage>
</organism>